<dbReference type="PANTHER" id="PTHR30035:SF3">
    <property type="entry name" value="INTERMEMBRANE PHOSPHOLIPID TRANSPORT SYSTEM LIPOPROTEIN MLAA"/>
    <property type="match status" value="1"/>
</dbReference>
<comment type="caution">
    <text evidence="5">The sequence shown here is derived from an EMBL/GenBank/DDBJ whole genome shotgun (WGS) entry which is preliminary data.</text>
</comment>
<comment type="similarity">
    <text evidence="1">Belongs to the MlaA family.</text>
</comment>
<feature type="signal peptide" evidence="4">
    <location>
        <begin position="1"/>
        <end position="21"/>
    </location>
</feature>
<keyword evidence="2 4" id="KW-0732">Signal</keyword>
<evidence type="ECO:0008006" key="7">
    <source>
        <dbReference type="Google" id="ProtNLM"/>
    </source>
</evidence>
<dbReference type="PROSITE" id="PS51257">
    <property type="entry name" value="PROKAR_LIPOPROTEIN"/>
    <property type="match status" value="1"/>
</dbReference>
<dbReference type="AlphaFoldDB" id="A0A4S3KPN5"/>
<name>A0A4S3KPN5_9GAMM</name>
<dbReference type="PANTHER" id="PTHR30035">
    <property type="entry name" value="LIPOPROTEIN VACJ-RELATED"/>
    <property type="match status" value="1"/>
</dbReference>
<gene>
    <name evidence="5" type="ORF">B1806_06350</name>
</gene>
<dbReference type="PRINTS" id="PR01805">
    <property type="entry name" value="VACJLIPOPROT"/>
</dbReference>
<accession>A0A4S3KPN5</accession>
<organism evidence="5 6">
    <name type="scientific">Metallibacterium scheffleri</name>
    <dbReference type="NCBI Taxonomy" id="993689"/>
    <lineage>
        <taxon>Bacteria</taxon>
        <taxon>Pseudomonadati</taxon>
        <taxon>Pseudomonadota</taxon>
        <taxon>Gammaproteobacteria</taxon>
        <taxon>Lysobacterales</taxon>
        <taxon>Rhodanobacteraceae</taxon>
        <taxon>Metallibacterium</taxon>
    </lineage>
</organism>
<sequence>MPAFPRTLRLLATVTLLVAVAGCAIQPARDEDPWQGMNRKVFNFNQKFDNAIAKPVARGYVKVTSTEVRLLVSNFFDNLQMPISIVNDVLQVRPVGAAQNTGRFLVNSTIGLAGLFDPAGKLGLRADPTDFGVTLARWGVPQGPYLVIPFLGPSSVRDFPAYLADTYFLNPMSYWTRDHNFRYYAEYLPYTLYLVQLRASLLNTDQFLNSAYDPYVMLRDAYLQRRNYLIYHGNPPTSLLENFNGSGAGDSNDHAAGESDMEALLARQRAYDRAHAAQPARAAPTPASSAPPAAPAPIAPPPPAGSVAPAHAASVAPAASSARAQGSLILTPAPATSAGAGG</sequence>
<feature type="compositionally biased region" description="Low complexity" evidence="3">
    <location>
        <begin position="276"/>
        <end position="291"/>
    </location>
</feature>
<feature type="region of interest" description="Disordered" evidence="3">
    <location>
        <begin position="274"/>
        <end position="323"/>
    </location>
</feature>
<proteinExistence type="inferred from homology"/>
<dbReference type="GO" id="GO:0120010">
    <property type="term" value="P:intermembrane phospholipid transfer"/>
    <property type="evidence" value="ECO:0007669"/>
    <property type="project" value="TreeGrafter"/>
</dbReference>
<reference evidence="5 6" key="1">
    <citation type="submission" date="2017-02" db="EMBL/GenBank/DDBJ databases">
        <title>Whole genome sequencing of Metallibacterium scheffleri DSM 24874 (T).</title>
        <authorList>
            <person name="Kumar S."/>
            <person name="Patil P."/>
            <person name="Patil P.B."/>
        </authorList>
    </citation>
    <scope>NUCLEOTIDE SEQUENCE [LARGE SCALE GENOMIC DNA]</scope>
    <source>
        <strain evidence="5 6">DSM 24874</strain>
    </source>
</reference>
<keyword evidence="6" id="KW-1185">Reference proteome</keyword>
<evidence type="ECO:0000256" key="1">
    <source>
        <dbReference type="ARBA" id="ARBA00010634"/>
    </source>
</evidence>
<evidence type="ECO:0000313" key="6">
    <source>
        <dbReference type="Proteomes" id="UP000307749"/>
    </source>
</evidence>
<evidence type="ECO:0000313" key="5">
    <source>
        <dbReference type="EMBL" id="THD10850.1"/>
    </source>
</evidence>
<dbReference type="Proteomes" id="UP000307749">
    <property type="component" value="Unassembled WGS sequence"/>
</dbReference>
<feature type="chain" id="PRO_5020589145" description="ABC transporter" evidence="4">
    <location>
        <begin position="22"/>
        <end position="342"/>
    </location>
</feature>
<feature type="compositionally biased region" description="Low complexity" evidence="3">
    <location>
        <begin position="305"/>
        <end position="323"/>
    </location>
</feature>
<dbReference type="Pfam" id="PF04333">
    <property type="entry name" value="MlaA"/>
    <property type="match status" value="1"/>
</dbReference>
<protein>
    <recommendedName>
        <fullName evidence="7">ABC transporter</fullName>
    </recommendedName>
</protein>
<dbReference type="STRING" id="993689.GCA_002077135_00399"/>
<dbReference type="GO" id="GO:0016020">
    <property type="term" value="C:membrane"/>
    <property type="evidence" value="ECO:0007669"/>
    <property type="project" value="InterPro"/>
</dbReference>
<dbReference type="EMBL" id="MWQO01000020">
    <property type="protein sequence ID" value="THD10850.1"/>
    <property type="molecule type" value="Genomic_DNA"/>
</dbReference>
<evidence type="ECO:0000256" key="2">
    <source>
        <dbReference type="ARBA" id="ARBA00022729"/>
    </source>
</evidence>
<evidence type="ECO:0000256" key="4">
    <source>
        <dbReference type="SAM" id="SignalP"/>
    </source>
</evidence>
<dbReference type="InterPro" id="IPR007428">
    <property type="entry name" value="MlaA"/>
</dbReference>
<dbReference type="RefSeq" id="WP_081125847.1">
    <property type="nucleotide sequence ID" value="NZ_LDOS01000001.1"/>
</dbReference>
<feature type="compositionally biased region" description="Pro residues" evidence="3">
    <location>
        <begin position="292"/>
        <end position="304"/>
    </location>
</feature>
<evidence type="ECO:0000256" key="3">
    <source>
        <dbReference type="SAM" id="MobiDB-lite"/>
    </source>
</evidence>
<dbReference type="OrthoDB" id="9785326at2"/>